<dbReference type="InterPro" id="IPR003661">
    <property type="entry name" value="HisK_dim/P_dom"/>
</dbReference>
<dbReference type="PANTHER" id="PTHR43065:SF10">
    <property type="entry name" value="PEROXIDE STRESS-ACTIVATED HISTIDINE KINASE MAK3"/>
    <property type="match status" value="1"/>
</dbReference>
<dbReference type="InterPro" id="IPR036097">
    <property type="entry name" value="HisK_dim/P_sf"/>
</dbReference>
<dbReference type="AlphaFoldDB" id="A0AA43Q3U5"/>
<feature type="transmembrane region" description="Helical" evidence="9">
    <location>
        <begin position="25"/>
        <end position="51"/>
    </location>
</feature>
<dbReference type="Gene3D" id="3.30.565.10">
    <property type="entry name" value="Histidine kinase-like ATPase, C-terminal domain"/>
    <property type="match status" value="1"/>
</dbReference>
<dbReference type="EMBL" id="JAQSDF010000004">
    <property type="protein sequence ID" value="MDI1230052.1"/>
    <property type="molecule type" value="Genomic_DNA"/>
</dbReference>
<keyword evidence="9" id="KW-1133">Transmembrane helix</keyword>
<feature type="domain" description="Histidine kinase" evidence="10">
    <location>
        <begin position="290"/>
        <end position="507"/>
    </location>
</feature>
<dbReference type="Pfam" id="PF25487">
    <property type="entry name" value="ETR1_N"/>
    <property type="match status" value="1"/>
</dbReference>
<feature type="domain" description="PAS" evidence="11">
    <location>
        <begin position="144"/>
        <end position="214"/>
    </location>
</feature>
<dbReference type="SMART" id="SM00388">
    <property type="entry name" value="HisKA"/>
    <property type="match status" value="1"/>
</dbReference>
<evidence type="ECO:0000259" key="11">
    <source>
        <dbReference type="PROSITE" id="PS50112"/>
    </source>
</evidence>
<dbReference type="Gene3D" id="3.30.450.20">
    <property type="entry name" value="PAS domain"/>
    <property type="match status" value="1"/>
</dbReference>
<reference evidence="13" key="1">
    <citation type="submission" date="2023-01" db="EMBL/GenBank/DDBJ databases">
        <title>Biogeochemical cycle of methane in antarctic sediments.</title>
        <authorList>
            <person name="Roldan D.M."/>
            <person name="Menes R.J."/>
        </authorList>
    </citation>
    <scope>NUCLEOTIDE SEQUENCE [LARGE SCALE GENOMIC DNA]</scope>
    <source>
        <strain evidence="13">K-2018 MAG008</strain>
    </source>
</reference>
<dbReference type="CDD" id="cd00130">
    <property type="entry name" value="PAS"/>
    <property type="match status" value="1"/>
</dbReference>
<evidence type="ECO:0000256" key="3">
    <source>
        <dbReference type="ARBA" id="ARBA00022553"/>
    </source>
</evidence>
<comment type="catalytic activity">
    <reaction evidence="1">
        <text>ATP + protein L-histidine = ADP + protein N-phospho-L-histidine.</text>
        <dbReference type="EC" id="2.7.13.3"/>
    </reaction>
</comment>
<organism evidence="13 14">
    <name type="scientific">Candidatus Methylobacter titanis</name>
    <dbReference type="NCBI Taxonomy" id="3053457"/>
    <lineage>
        <taxon>Bacteria</taxon>
        <taxon>Pseudomonadati</taxon>
        <taxon>Pseudomonadota</taxon>
        <taxon>Gammaproteobacteria</taxon>
        <taxon>Methylococcales</taxon>
        <taxon>Methylococcaceae</taxon>
        <taxon>Methylobacter</taxon>
    </lineage>
</organism>
<gene>
    <name evidence="13" type="ORF">PSU93_02760</name>
</gene>
<evidence type="ECO:0000313" key="14">
    <source>
        <dbReference type="Proteomes" id="UP001160519"/>
    </source>
</evidence>
<feature type="transmembrane region" description="Helical" evidence="9">
    <location>
        <begin position="63"/>
        <end position="89"/>
    </location>
</feature>
<evidence type="ECO:0000256" key="9">
    <source>
        <dbReference type="SAM" id="Phobius"/>
    </source>
</evidence>
<dbReference type="SUPFAM" id="SSF47384">
    <property type="entry name" value="Homodimeric domain of signal transducing histidine kinase"/>
    <property type="match status" value="1"/>
</dbReference>
<evidence type="ECO:0000256" key="1">
    <source>
        <dbReference type="ARBA" id="ARBA00000085"/>
    </source>
</evidence>
<keyword evidence="6" id="KW-0418">Kinase</keyword>
<proteinExistence type="predicted"/>
<dbReference type="InterPro" id="IPR003594">
    <property type="entry name" value="HATPase_dom"/>
</dbReference>
<dbReference type="InterPro" id="IPR000700">
    <property type="entry name" value="PAS-assoc_C"/>
</dbReference>
<dbReference type="PRINTS" id="PR00344">
    <property type="entry name" value="BCTRLSENSOR"/>
</dbReference>
<evidence type="ECO:0000256" key="2">
    <source>
        <dbReference type="ARBA" id="ARBA00012438"/>
    </source>
</evidence>
<evidence type="ECO:0000259" key="10">
    <source>
        <dbReference type="PROSITE" id="PS50109"/>
    </source>
</evidence>
<dbReference type="PANTHER" id="PTHR43065">
    <property type="entry name" value="SENSOR HISTIDINE KINASE"/>
    <property type="match status" value="1"/>
</dbReference>
<dbReference type="Proteomes" id="UP001160519">
    <property type="component" value="Unassembled WGS sequence"/>
</dbReference>
<keyword evidence="7 13" id="KW-0067">ATP-binding</keyword>
<dbReference type="InterPro" id="IPR004358">
    <property type="entry name" value="Sig_transdc_His_kin-like_C"/>
</dbReference>
<keyword evidence="3" id="KW-0597">Phosphoprotein</keyword>
<keyword evidence="9" id="KW-0812">Transmembrane</keyword>
<dbReference type="InterPro" id="IPR013656">
    <property type="entry name" value="PAS_4"/>
</dbReference>
<evidence type="ECO:0000256" key="5">
    <source>
        <dbReference type="ARBA" id="ARBA00022741"/>
    </source>
</evidence>
<dbReference type="PROSITE" id="PS50112">
    <property type="entry name" value="PAS"/>
    <property type="match status" value="1"/>
</dbReference>
<feature type="domain" description="PAC" evidence="12">
    <location>
        <begin position="217"/>
        <end position="270"/>
    </location>
</feature>
<dbReference type="SUPFAM" id="SSF55874">
    <property type="entry name" value="ATPase domain of HSP90 chaperone/DNA topoisomerase II/histidine kinase"/>
    <property type="match status" value="1"/>
</dbReference>
<comment type="caution">
    <text evidence="13">The sequence shown here is derived from an EMBL/GenBank/DDBJ whole genome shotgun (WGS) entry which is preliminary data.</text>
</comment>
<keyword evidence="9" id="KW-0472">Membrane</keyword>
<dbReference type="GO" id="GO:0005524">
    <property type="term" value="F:ATP binding"/>
    <property type="evidence" value="ECO:0007669"/>
    <property type="project" value="UniProtKB-KW"/>
</dbReference>
<dbReference type="Pfam" id="PF00512">
    <property type="entry name" value="HisKA"/>
    <property type="match status" value="1"/>
</dbReference>
<dbReference type="InterPro" id="IPR005467">
    <property type="entry name" value="His_kinase_dom"/>
</dbReference>
<sequence length="510" mass="57749">MQQLINFFGIKDFLPHGYCLSWSPVLLWLHVIADILITLSYYSIPLILIYFIRKRKSFPYPWLVVMFAGFIIACGTTHLLSAITIWIPLYWLDGLFKGITAILSIATAFLMLWITPRALSLPSAEQLQAEIEQRKVAEKALRESENKLAVILDSVESLIYIKDNNHQYQYANRPVRQLFGKGMEDIIGKVDDDFFDAATTARLRENDRRVIELGGRVAVEEMITAKDSTITGTYFSTKQPLRHENGSVYGLCGISTDISELKRREQKDKEHLNELAHVTRLGLMGEMASGIAHEVNQPLAAITSYTQVSLNLVNTEDPDLVKLTEILYKTQQQALRAGQIIHRMREFVKSHAKHRSSSDINSLIHDAVDLCIAEVKKNDIRLTFVLENNLPSISVDHIQIEQVIINLIRNSIDALQNIPVKQQRQLSIQSRLTLNNEIEIRVKDNGLGLAQDEKQKILMPFYTTKKDGMGMGLSISRSLIEAHEGTLYFDSESGKGTTFYFTLPIISSDA</sequence>
<keyword evidence="5" id="KW-0547">Nucleotide-binding</keyword>
<protein>
    <recommendedName>
        <fullName evidence="2">histidine kinase</fullName>
        <ecNumber evidence="2">2.7.13.3</ecNumber>
    </recommendedName>
</protein>
<dbReference type="PROSITE" id="PS50113">
    <property type="entry name" value="PAC"/>
    <property type="match status" value="1"/>
</dbReference>
<dbReference type="InterPro" id="IPR035965">
    <property type="entry name" value="PAS-like_dom_sf"/>
</dbReference>
<dbReference type="EC" id="2.7.13.3" evidence="2"/>
<dbReference type="CDD" id="cd00082">
    <property type="entry name" value="HisKA"/>
    <property type="match status" value="1"/>
</dbReference>
<evidence type="ECO:0000259" key="12">
    <source>
        <dbReference type="PROSITE" id="PS50113"/>
    </source>
</evidence>
<dbReference type="InterPro" id="IPR000014">
    <property type="entry name" value="PAS"/>
</dbReference>
<accession>A0AA43Q3U5</accession>
<evidence type="ECO:0000313" key="13">
    <source>
        <dbReference type="EMBL" id="MDI1230052.1"/>
    </source>
</evidence>
<dbReference type="SMART" id="SM00091">
    <property type="entry name" value="PAS"/>
    <property type="match status" value="1"/>
</dbReference>
<dbReference type="InterPro" id="IPR058544">
    <property type="entry name" value="ETR1_N"/>
</dbReference>
<dbReference type="SMART" id="SM00387">
    <property type="entry name" value="HATPase_c"/>
    <property type="match status" value="1"/>
</dbReference>
<dbReference type="GO" id="GO:0000155">
    <property type="term" value="F:phosphorelay sensor kinase activity"/>
    <property type="evidence" value="ECO:0007669"/>
    <property type="project" value="InterPro"/>
</dbReference>
<dbReference type="Pfam" id="PF02518">
    <property type="entry name" value="HATPase_c"/>
    <property type="match status" value="1"/>
</dbReference>
<evidence type="ECO:0000256" key="7">
    <source>
        <dbReference type="ARBA" id="ARBA00022840"/>
    </source>
</evidence>
<dbReference type="Pfam" id="PF08448">
    <property type="entry name" value="PAS_4"/>
    <property type="match status" value="1"/>
</dbReference>
<evidence type="ECO:0000256" key="4">
    <source>
        <dbReference type="ARBA" id="ARBA00022679"/>
    </source>
</evidence>
<dbReference type="Gene3D" id="1.10.287.130">
    <property type="match status" value="1"/>
</dbReference>
<dbReference type="SUPFAM" id="SSF55785">
    <property type="entry name" value="PYP-like sensor domain (PAS domain)"/>
    <property type="match status" value="1"/>
</dbReference>
<evidence type="ECO:0000256" key="6">
    <source>
        <dbReference type="ARBA" id="ARBA00022777"/>
    </source>
</evidence>
<keyword evidence="14" id="KW-1185">Reference proteome</keyword>
<keyword evidence="8" id="KW-0902">Two-component regulatory system</keyword>
<dbReference type="NCBIfam" id="TIGR00229">
    <property type="entry name" value="sensory_box"/>
    <property type="match status" value="1"/>
</dbReference>
<evidence type="ECO:0000256" key="8">
    <source>
        <dbReference type="ARBA" id="ARBA00023012"/>
    </source>
</evidence>
<dbReference type="PROSITE" id="PS50109">
    <property type="entry name" value="HIS_KIN"/>
    <property type="match status" value="1"/>
</dbReference>
<dbReference type="InterPro" id="IPR036890">
    <property type="entry name" value="HATPase_C_sf"/>
</dbReference>
<keyword evidence="4" id="KW-0808">Transferase</keyword>
<name>A0AA43Q3U5_9GAMM</name>